<comment type="caution">
    <text evidence="2">The sequence shown here is derived from an EMBL/GenBank/DDBJ whole genome shotgun (WGS) entry which is preliminary data.</text>
</comment>
<dbReference type="PROSITE" id="PS00455">
    <property type="entry name" value="AMP_BINDING"/>
    <property type="match status" value="1"/>
</dbReference>
<keyword evidence="3" id="KW-1185">Reference proteome</keyword>
<dbReference type="PROSITE" id="PS00012">
    <property type="entry name" value="PHOSPHOPANTETHEINE"/>
    <property type="match status" value="1"/>
</dbReference>
<dbReference type="GO" id="GO:0043041">
    <property type="term" value="P:amino acid activation for nonribosomal peptide biosynthetic process"/>
    <property type="evidence" value="ECO:0007669"/>
    <property type="project" value="TreeGrafter"/>
</dbReference>
<dbReference type="InterPro" id="IPR042099">
    <property type="entry name" value="ANL_N_sf"/>
</dbReference>
<dbReference type="Pfam" id="PF00501">
    <property type="entry name" value="AMP-binding"/>
    <property type="match status" value="1"/>
</dbReference>
<feature type="domain" description="AMP-dependent synthetase/ligase" evidence="1">
    <location>
        <begin position="10"/>
        <end position="400"/>
    </location>
</feature>
<dbReference type="Gene3D" id="3.30.300.30">
    <property type="match status" value="1"/>
</dbReference>
<sequence length="754" mass="84828">MATLDALFDATSRSFGSNVAVTYNSGSMREHITYNELVVQASKVEDILETLCKRQETIAIYSKQSISLVSCILGVLKSRNCFAPIDLNWPPDMIRKFLLKLSIHLVLLEEELLESFEKCLLQWKPFLPSGSKVEFVCDQVLVNSGFILLRWQDELREGKENSEDQGIAYVMQTSGTTGEAKAIRVPHMCIVTNITDLRNIFQVTSDDVMFLTSPYTFDPFIVQMFTAFAAGARLVIVPDNVKMVPSKLCSILFDEERVTILQPTPSLLYHIGQELIQSKILDKDSSLRVLAFGGEACPTLSTLRKWRSPESNSSIYNLYGITEVSCWASCHKITDRELEDTSADFHGISTSGHVSLESHKASWVSEVPLGTSLTDTTIEVRDANGKIVLEGVGQIYIGGVNRVCLLDNETQLHLETMRATGDWAYVKDKTIWYQGRKDRQIKRMGKRINLDWIERQISEQFPEMTCSLVLEKTANRKPDKLRLFVVNKSLLHVHNELSSFKRSILNILPVDACPDSVHMISHLPMTAHGKVDRSSLLVEAQKRTKLVDMSMREFLRYALNEVLGVTETNGEQKIFTDGEERQADYFFHVKQRDFKEDDMFIACGGSSLNAVRLVDLIETFVTEEKETEVDLSELLDIILTKPFGALCGYLERKLNILDKRKDLDSKETHHLHQDANVVSPTLVISVPSEQVPVLPVKRKFSTLADGASLYNNEAAKKIQGVEESEDSSTNAPSSVADVKTCFCTGTKTKPVYHL</sequence>
<proteinExistence type="predicted"/>
<evidence type="ECO:0000259" key="1">
    <source>
        <dbReference type="Pfam" id="PF00501"/>
    </source>
</evidence>
<evidence type="ECO:0000313" key="3">
    <source>
        <dbReference type="Proteomes" id="UP001159428"/>
    </source>
</evidence>
<dbReference type="InterPro" id="IPR052091">
    <property type="entry name" value="Beta-ala_Activ/Resist"/>
</dbReference>
<accession>A0AAU9WUF8</accession>
<reference evidence="2 3" key="1">
    <citation type="submission" date="2022-05" db="EMBL/GenBank/DDBJ databases">
        <authorList>
            <consortium name="Genoscope - CEA"/>
            <person name="William W."/>
        </authorList>
    </citation>
    <scope>NUCLEOTIDE SEQUENCE [LARGE SCALE GENOMIC DNA]</scope>
</reference>
<name>A0AAU9WUF8_9CNID</name>
<evidence type="ECO:0000313" key="2">
    <source>
        <dbReference type="EMBL" id="CAH3125999.1"/>
    </source>
</evidence>
<dbReference type="SUPFAM" id="SSF56801">
    <property type="entry name" value="Acetyl-CoA synthetase-like"/>
    <property type="match status" value="1"/>
</dbReference>
<dbReference type="PANTHER" id="PTHR44394:SF1">
    <property type="entry name" value="BETA-ALANINE-ACTIVATING ENZYME"/>
    <property type="match status" value="1"/>
</dbReference>
<protein>
    <recommendedName>
        <fullName evidence="1">AMP-dependent synthetase/ligase domain-containing protein</fullName>
    </recommendedName>
</protein>
<dbReference type="InterPro" id="IPR045851">
    <property type="entry name" value="AMP-bd_C_sf"/>
</dbReference>
<dbReference type="EMBL" id="CALNXJ010000021">
    <property type="protein sequence ID" value="CAH3125999.1"/>
    <property type="molecule type" value="Genomic_DNA"/>
</dbReference>
<dbReference type="Gene3D" id="3.40.50.12780">
    <property type="entry name" value="N-terminal domain of ligase-like"/>
    <property type="match status" value="1"/>
</dbReference>
<dbReference type="PANTHER" id="PTHR44394">
    <property type="entry name" value="BETA-ALANINE-ACTIVATING ENZYME"/>
    <property type="match status" value="1"/>
</dbReference>
<dbReference type="InterPro" id="IPR006162">
    <property type="entry name" value="Ppantetheine_attach_site"/>
</dbReference>
<organism evidence="2 3">
    <name type="scientific">Pocillopora meandrina</name>
    <dbReference type="NCBI Taxonomy" id="46732"/>
    <lineage>
        <taxon>Eukaryota</taxon>
        <taxon>Metazoa</taxon>
        <taxon>Cnidaria</taxon>
        <taxon>Anthozoa</taxon>
        <taxon>Hexacorallia</taxon>
        <taxon>Scleractinia</taxon>
        <taxon>Astrocoeniina</taxon>
        <taxon>Pocilloporidae</taxon>
        <taxon>Pocillopora</taxon>
    </lineage>
</organism>
<dbReference type="AlphaFoldDB" id="A0AAU9WUF8"/>
<dbReference type="InterPro" id="IPR020845">
    <property type="entry name" value="AMP-binding_CS"/>
</dbReference>
<gene>
    <name evidence="2" type="ORF">PMEA_00011851</name>
</gene>
<dbReference type="InterPro" id="IPR000873">
    <property type="entry name" value="AMP-dep_synth/lig_dom"/>
</dbReference>
<dbReference type="Proteomes" id="UP001159428">
    <property type="component" value="Unassembled WGS sequence"/>
</dbReference>